<protein>
    <submittedName>
        <fullName evidence="2">Cell division protein</fullName>
    </submittedName>
</protein>
<evidence type="ECO:0000313" key="2">
    <source>
        <dbReference type="EMBL" id="MDK2124110.1"/>
    </source>
</evidence>
<keyword evidence="1" id="KW-0812">Transmembrane</keyword>
<dbReference type="RefSeq" id="WP_284100412.1">
    <property type="nucleotide sequence ID" value="NZ_JARRAF010000007.1"/>
</dbReference>
<feature type="transmembrane region" description="Helical" evidence="1">
    <location>
        <begin position="91"/>
        <end position="107"/>
    </location>
</feature>
<dbReference type="EMBL" id="JARRAF010000007">
    <property type="protein sequence ID" value="MDK2124110.1"/>
    <property type="molecule type" value="Genomic_DNA"/>
</dbReference>
<accession>A0ABT7DVM2</accession>
<organism evidence="2 3">
    <name type="scientific">Parachitinimonas caeni</name>
    <dbReference type="NCBI Taxonomy" id="3031301"/>
    <lineage>
        <taxon>Bacteria</taxon>
        <taxon>Pseudomonadati</taxon>
        <taxon>Pseudomonadota</taxon>
        <taxon>Betaproteobacteria</taxon>
        <taxon>Neisseriales</taxon>
        <taxon>Chitinibacteraceae</taxon>
        <taxon>Parachitinimonas</taxon>
    </lineage>
</organism>
<gene>
    <name evidence="2" type="ORF">PZA18_08630</name>
</gene>
<dbReference type="GO" id="GO:0051301">
    <property type="term" value="P:cell division"/>
    <property type="evidence" value="ECO:0007669"/>
    <property type="project" value="UniProtKB-KW"/>
</dbReference>
<proteinExistence type="predicted"/>
<dbReference type="Proteomes" id="UP001172778">
    <property type="component" value="Unassembled WGS sequence"/>
</dbReference>
<name>A0ABT7DVM2_9NEIS</name>
<keyword evidence="1" id="KW-0472">Membrane</keyword>
<keyword evidence="3" id="KW-1185">Reference proteome</keyword>
<feature type="transmembrane region" description="Helical" evidence="1">
    <location>
        <begin position="12"/>
        <end position="32"/>
    </location>
</feature>
<feature type="transmembrane region" description="Helical" evidence="1">
    <location>
        <begin position="119"/>
        <end position="140"/>
    </location>
</feature>
<keyword evidence="1" id="KW-1133">Transmembrane helix</keyword>
<sequence>MNTPRFRQVCCIWLGIACISHVLIGALLPVLAQLPALQPYHESIERAFWGTIAPAAARQQQIWWISLFGATVQGVGIWMLGLVIWGWRSRAVAAWWWLLAGLLWWAPQDMWISWQIRNQAHVVADLFALITLLPPLLWLIRHDRNTT</sequence>
<keyword evidence="2" id="KW-0131">Cell cycle</keyword>
<comment type="caution">
    <text evidence="2">The sequence shown here is derived from an EMBL/GenBank/DDBJ whole genome shotgun (WGS) entry which is preliminary data.</text>
</comment>
<evidence type="ECO:0000313" key="3">
    <source>
        <dbReference type="Proteomes" id="UP001172778"/>
    </source>
</evidence>
<keyword evidence="2" id="KW-0132">Cell division</keyword>
<evidence type="ECO:0000256" key="1">
    <source>
        <dbReference type="SAM" id="Phobius"/>
    </source>
</evidence>
<reference evidence="2" key="1">
    <citation type="submission" date="2023-03" db="EMBL/GenBank/DDBJ databases">
        <title>Chitinimonas shenzhenensis gen. nov., sp. nov., a novel member of family Burkholderiaceae isolated from activated sludge collected in Shen Zhen, China.</title>
        <authorList>
            <person name="Wang X."/>
        </authorList>
    </citation>
    <scope>NUCLEOTIDE SEQUENCE</scope>
    <source>
        <strain evidence="2">DQS-5</strain>
    </source>
</reference>
<feature type="transmembrane region" description="Helical" evidence="1">
    <location>
        <begin position="62"/>
        <end position="84"/>
    </location>
</feature>
<dbReference type="PROSITE" id="PS51257">
    <property type="entry name" value="PROKAR_LIPOPROTEIN"/>
    <property type="match status" value="1"/>
</dbReference>